<protein>
    <submittedName>
        <fullName evidence="1">Uncharacterized protein</fullName>
    </submittedName>
</protein>
<proteinExistence type="predicted"/>
<reference evidence="1 2" key="1">
    <citation type="submission" date="2018-10" db="EMBL/GenBank/DDBJ databases">
        <title>Xanthobacter tagetidis genome sequencing and assembly.</title>
        <authorList>
            <person name="Maclea K.S."/>
            <person name="Goen A.E."/>
            <person name="Fatima S.A."/>
        </authorList>
    </citation>
    <scope>NUCLEOTIDE SEQUENCE [LARGE SCALE GENOMIC DNA]</scope>
    <source>
        <strain evidence="1 2">ATCC 700314</strain>
    </source>
</reference>
<dbReference type="AlphaFoldDB" id="A0A3L7ALI4"/>
<comment type="caution">
    <text evidence="1">The sequence shown here is derived from an EMBL/GenBank/DDBJ whole genome shotgun (WGS) entry which is preliminary data.</text>
</comment>
<gene>
    <name evidence="1" type="ORF">D9R14_05905</name>
</gene>
<dbReference type="OrthoDB" id="7784140at2"/>
<dbReference type="RefSeq" id="WP_121622373.1">
    <property type="nucleotide sequence ID" value="NZ_JACIIW010000006.1"/>
</dbReference>
<name>A0A3L7ALI4_9HYPH</name>
<organism evidence="1 2">
    <name type="scientific">Xanthobacter tagetidis</name>
    <dbReference type="NCBI Taxonomy" id="60216"/>
    <lineage>
        <taxon>Bacteria</taxon>
        <taxon>Pseudomonadati</taxon>
        <taxon>Pseudomonadota</taxon>
        <taxon>Alphaproteobacteria</taxon>
        <taxon>Hyphomicrobiales</taxon>
        <taxon>Xanthobacteraceae</taxon>
        <taxon>Xanthobacter</taxon>
    </lineage>
</organism>
<sequence length="757" mass="81962">MLDAVKIASRQKVTAEDFNNLGLYPRASFDALTEHAIGSAAKYSGGGVSILSTTKVLVDTPVFLIRDGRWYVNRTDDGVEMDLLGSLPASGFKRVVALSLTGSEVSDQVAERDFLTNPVTRATEAQPTATRSNRYAQVNAIAGAAAVDPAPPAVPAEHTIIAHVVLTPTGIESVSQVRANRLPQLIEVNGRLVLLEEWQARTAPVIDGLKSDVAKLMAEGRGKADRGVISYLLEQTARLNEAEGIAPDAAFSVTDFFLTEDDSDTAHLSYQAKVEEGLRFSDENAATFSPVLANPADTRFVIHPGGLLLPAYAEVPVISNIGKDSEVALSNAGSQTTEYTQRTVARTRIRWGQSLLVSINSIWWRTGRYDPATHIFRRAGETWEVSAPDEFMLRLGFLRVERFWKDDYEEVYWDAVTTDASYVGTVNAQTFLTPRAGWMTKVRLGFSRLDSAGDVRIILSRCTANAAPDPKNTLATVLVPRASLKLYPEITDIALPPTYVEAGERVAVHVVTGGNHWLAMTEGNKYGQGSFFASTDGAWFQGDITRDACMQVLMASFTAPRLEIALDPWNLSGGIEAVDMNLDMVARDPAGIIFEVRHSGTWYQIGEVGAGNHPLYGLPAQVQARMVLVGTTDVMPGIWLGPSKVTLTRPRTTGTHISKARATPVDVDEVHVVALLEHFDDAVHDCGAQLLTGVGYATPVSPTATVDKVLPGGTTRRTFTFSGLTPDDTYKRKITLSTASALSVFHVAEATDIAFPS</sequence>
<accession>A0A3L7ALI4</accession>
<evidence type="ECO:0000313" key="1">
    <source>
        <dbReference type="EMBL" id="RLP80580.1"/>
    </source>
</evidence>
<keyword evidence="2" id="KW-1185">Reference proteome</keyword>
<evidence type="ECO:0000313" key="2">
    <source>
        <dbReference type="Proteomes" id="UP000269692"/>
    </source>
</evidence>
<dbReference type="Proteomes" id="UP000269692">
    <property type="component" value="Unassembled WGS sequence"/>
</dbReference>
<dbReference type="EMBL" id="RCTF01000003">
    <property type="protein sequence ID" value="RLP80580.1"/>
    <property type="molecule type" value="Genomic_DNA"/>
</dbReference>